<name>A0A2A4FU69_9SPHN</name>
<evidence type="ECO:0000313" key="7">
    <source>
        <dbReference type="Proteomes" id="UP000218934"/>
    </source>
</evidence>
<dbReference type="Gene3D" id="3.90.1590.10">
    <property type="entry name" value="glutathione-dependent formaldehyde- activating enzyme (gfa)"/>
    <property type="match status" value="1"/>
</dbReference>
<dbReference type="InterPro" id="IPR011057">
    <property type="entry name" value="Mss4-like_sf"/>
</dbReference>
<dbReference type="Proteomes" id="UP000218934">
    <property type="component" value="Unassembled WGS sequence"/>
</dbReference>
<dbReference type="OrthoDB" id="7186766at2"/>
<dbReference type="AlphaFoldDB" id="A0A2A4FU69"/>
<dbReference type="SUPFAM" id="SSF51316">
    <property type="entry name" value="Mss4-like"/>
    <property type="match status" value="1"/>
</dbReference>
<dbReference type="KEGG" id="rdi:CMV14_07695"/>
<evidence type="ECO:0000256" key="4">
    <source>
        <dbReference type="ARBA" id="ARBA00023239"/>
    </source>
</evidence>
<evidence type="ECO:0000256" key="1">
    <source>
        <dbReference type="ARBA" id="ARBA00005495"/>
    </source>
</evidence>
<dbReference type="PANTHER" id="PTHR33337">
    <property type="entry name" value="GFA DOMAIN-CONTAINING PROTEIN"/>
    <property type="match status" value="1"/>
</dbReference>
<dbReference type="PROSITE" id="PS51891">
    <property type="entry name" value="CENP_V_GFA"/>
    <property type="match status" value="1"/>
</dbReference>
<protein>
    <submittedName>
        <fullName evidence="6">Glutathione-dependent formaldehyde-activating protein</fullName>
    </submittedName>
</protein>
<proteinExistence type="inferred from homology"/>
<dbReference type="GO" id="GO:0046872">
    <property type="term" value="F:metal ion binding"/>
    <property type="evidence" value="ECO:0007669"/>
    <property type="project" value="UniProtKB-KW"/>
</dbReference>
<keyword evidence="7" id="KW-1185">Reference proteome</keyword>
<dbReference type="RefSeq" id="WP_066966519.1">
    <property type="nucleotide sequence ID" value="NZ_CP023449.1"/>
</dbReference>
<dbReference type="EMBL" id="NWUF01000021">
    <property type="protein sequence ID" value="PCE40941.1"/>
    <property type="molecule type" value="Genomic_DNA"/>
</dbReference>
<organism evidence="6 7">
    <name type="scientific">Rhizorhabdus dicambivorans</name>
    <dbReference type="NCBI Taxonomy" id="1850238"/>
    <lineage>
        <taxon>Bacteria</taxon>
        <taxon>Pseudomonadati</taxon>
        <taxon>Pseudomonadota</taxon>
        <taxon>Alphaproteobacteria</taxon>
        <taxon>Sphingomonadales</taxon>
        <taxon>Sphingomonadaceae</taxon>
        <taxon>Rhizorhabdus</taxon>
    </lineage>
</organism>
<comment type="similarity">
    <text evidence="1">Belongs to the Gfa family.</text>
</comment>
<reference evidence="6 7" key="1">
    <citation type="submission" date="2017-09" db="EMBL/GenBank/DDBJ databases">
        <title>The Catabolism of 3,6-Dichlorosalicylic acid is Initiated by the Cytochrome P450 Monooxygenase DsmABC in Rhizorhabdus dicambivorans Ndbn-20.</title>
        <authorList>
            <person name="Na L."/>
        </authorList>
    </citation>
    <scope>NUCLEOTIDE SEQUENCE [LARGE SCALE GENOMIC DNA]</scope>
    <source>
        <strain evidence="6 7">Ndbn-20m</strain>
    </source>
</reference>
<dbReference type="GO" id="GO:0016846">
    <property type="term" value="F:carbon-sulfur lyase activity"/>
    <property type="evidence" value="ECO:0007669"/>
    <property type="project" value="InterPro"/>
</dbReference>
<dbReference type="InterPro" id="IPR006913">
    <property type="entry name" value="CENP-V/GFA"/>
</dbReference>
<evidence type="ECO:0000259" key="5">
    <source>
        <dbReference type="PROSITE" id="PS51891"/>
    </source>
</evidence>
<feature type="domain" description="CENP-V/GFA" evidence="5">
    <location>
        <begin position="6"/>
        <end position="113"/>
    </location>
</feature>
<sequence length="144" mass="16202">MDDDGLNGRCLCGAIRYRVLSEPFDAGYCHCRMCQRFSGAPVMAYASIPRDDLLFETGEPVRRRSSDIGERWFCGDCGSSLAMVVDDAPDLVDLALATLDDPIALPPNFHIWRESRIGWFDTIDALPRHEQARPRTERLRVSLG</sequence>
<accession>A0A2A4FU69</accession>
<gene>
    <name evidence="6" type="ORF">COO09_18095</name>
</gene>
<dbReference type="PANTHER" id="PTHR33337:SF40">
    <property type="entry name" value="CENP-V_GFA DOMAIN-CONTAINING PROTEIN-RELATED"/>
    <property type="match status" value="1"/>
</dbReference>
<comment type="caution">
    <text evidence="6">The sequence shown here is derived from an EMBL/GenBank/DDBJ whole genome shotgun (WGS) entry which is preliminary data.</text>
</comment>
<evidence type="ECO:0000256" key="3">
    <source>
        <dbReference type="ARBA" id="ARBA00022833"/>
    </source>
</evidence>
<keyword evidence="2" id="KW-0479">Metal-binding</keyword>
<keyword evidence="3" id="KW-0862">Zinc</keyword>
<evidence type="ECO:0000313" key="6">
    <source>
        <dbReference type="EMBL" id="PCE40941.1"/>
    </source>
</evidence>
<evidence type="ECO:0000256" key="2">
    <source>
        <dbReference type="ARBA" id="ARBA00022723"/>
    </source>
</evidence>
<dbReference type="Pfam" id="PF04828">
    <property type="entry name" value="GFA"/>
    <property type="match status" value="1"/>
</dbReference>
<keyword evidence="4" id="KW-0456">Lyase</keyword>